<keyword evidence="2" id="KW-1185">Reference proteome</keyword>
<dbReference type="Proteomes" id="UP000095237">
    <property type="component" value="Unassembled WGS sequence"/>
</dbReference>
<evidence type="ECO:0000313" key="1">
    <source>
        <dbReference type="EMBL" id="OEG69563.1"/>
    </source>
</evidence>
<dbReference type="EMBL" id="LNVX01000658">
    <property type="protein sequence ID" value="OEG69563.1"/>
    <property type="molecule type" value="Genomic_DNA"/>
</dbReference>
<name>A0A1E5IHB8_ENDTX</name>
<protein>
    <submittedName>
        <fullName evidence="1">Uncharacterized protein</fullName>
    </submittedName>
</protein>
<sequence length="151" mass="17741">MKTIKLLNSNNNTAVSKKEIPLFLCWRNDSAGSLYVEIKKIRKKYAFSPINEIILETCYKMLNETERDDNSILIEYPDDFIRKMRLTGLVSIRGDGHFIGLNTKENNVIDYTLQQYIYCKEFRTEKEFFSYIGQIDNVFAKVKKTELKKMG</sequence>
<organism evidence="1 2">
    <name type="scientific">Endomicrobium trichonymphae</name>
    <dbReference type="NCBI Taxonomy" id="1408204"/>
    <lineage>
        <taxon>Bacteria</taxon>
        <taxon>Pseudomonadati</taxon>
        <taxon>Elusimicrobiota</taxon>
        <taxon>Endomicrobiia</taxon>
        <taxon>Endomicrobiales</taxon>
        <taxon>Endomicrobiaceae</taxon>
        <taxon>Candidatus Endomicrobiellum</taxon>
    </lineage>
</organism>
<gene>
    <name evidence="1" type="ORF">ATZ36_08830</name>
</gene>
<evidence type="ECO:0000313" key="2">
    <source>
        <dbReference type="Proteomes" id="UP000095237"/>
    </source>
</evidence>
<comment type="caution">
    <text evidence="1">The sequence shown here is derived from an EMBL/GenBank/DDBJ whole genome shotgun (WGS) entry which is preliminary data.</text>
</comment>
<accession>A0A1E5IHB8</accession>
<proteinExistence type="predicted"/>
<reference evidence="1 2" key="1">
    <citation type="submission" date="2015-11" db="EMBL/GenBank/DDBJ databases">
        <title>Evidence for parallel genomic evolution in an endosymbiosis of termite gut flagellates.</title>
        <authorList>
            <person name="Zheng H."/>
        </authorList>
    </citation>
    <scope>NUCLEOTIDE SEQUENCE [LARGE SCALE GENOMIC DNA]</scope>
    <source>
        <strain evidence="1 2">CET450</strain>
    </source>
</reference>
<dbReference type="AlphaFoldDB" id="A0A1E5IHB8"/>